<dbReference type="GeneID" id="82188940"/>
<gene>
    <name evidence="1" type="ORF">A4V03_17515</name>
</gene>
<dbReference type="InterPro" id="IPR032509">
    <property type="entry name" value="DUF4973"/>
</dbReference>
<name>A0A1C7H5K1_9BACE</name>
<dbReference type="RefSeq" id="WP_065539796.1">
    <property type="nucleotide sequence ID" value="NZ_CAPDLJ010000004.1"/>
</dbReference>
<dbReference type="STRING" id="1796613.A4V03_17515"/>
<sequence length="355" mass="41150">MNNICKLLIGMMAAVCCTSCNNEWEDEQFKQLASFKAEINNEGVTSTYVRYKPGGVVTYQLPVLLSGSTMNAQERTIHVALDKDTLDVLNQERFGERRRELFYHLLDQQYYSIPETVEIPAGESEALLPVDFTLGGQNNARPLDMSDKYILPLTIQDDPSYNYQVNNRLHYRKALLNIIPFNDYSGSYDGSLLKIFLENQKDNFMLATHKAYVYDEKTIMLYMGVRDVNYLDRKKYKLYVEFTDEPLNEGSELKKKLRLWTDNGGEDGNNFKVVLLGEGDDDKFKEAPYYTIVEENDPVKPYLKHIYITLSMGYSFEDYTLSPGNRMKYRVEGTLSMQRDLNTLIPDEDQQIEWN</sequence>
<dbReference type="Gene3D" id="2.60.40.1740">
    <property type="entry name" value="hypothetical protein (bacova_03559)"/>
    <property type="match status" value="1"/>
</dbReference>
<accession>A0A1C7H5K1</accession>
<keyword evidence="2" id="KW-1185">Reference proteome</keyword>
<organism evidence="1 2">
    <name type="scientific">Bacteroides caecimuris</name>
    <dbReference type="NCBI Taxonomy" id="1796613"/>
    <lineage>
        <taxon>Bacteria</taxon>
        <taxon>Pseudomonadati</taxon>
        <taxon>Bacteroidota</taxon>
        <taxon>Bacteroidia</taxon>
        <taxon>Bacteroidales</taxon>
        <taxon>Bacteroidaceae</taxon>
        <taxon>Bacteroides</taxon>
    </lineage>
</organism>
<dbReference type="Pfam" id="PF14274">
    <property type="entry name" value="BT_3044-like_C"/>
    <property type="match status" value="1"/>
</dbReference>
<dbReference type="OrthoDB" id="628107at2"/>
<reference evidence="2" key="1">
    <citation type="submission" date="2016-04" db="EMBL/GenBank/DDBJ databases">
        <title>Complete Genome Sequences of Twelve Strains of a Stable Defined Moderately Diverse Mouse Microbiota 2 (sDMDMm2).</title>
        <authorList>
            <person name="Uchimura Y."/>
            <person name="Wyss M."/>
            <person name="Brugiroux S."/>
            <person name="Limenitakis J.P."/>
            <person name="Stecher B."/>
            <person name="McCoy K.D."/>
            <person name="Macpherson A.J."/>
        </authorList>
    </citation>
    <scope>NUCLEOTIDE SEQUENCE [LARGE SCALE GENOMIC DNA]</scope>
    <source>
        <strain evidence="2">I48</strain>
    </source>
</reference>
<dbReference type="EMBL" id="CP015401">
    <property type="protein sequence ID" value="ANU59131.1"/>
    <property type="molecule type" value="Genomic_DNA"/>
</dbReference>
<evidence type="ECO:0000313" key="1">
    <source>
        <dbReference type="EMBL" id="ANU59131.1"/>
    </source>
</evidence>
<dbReference type="InterPro" id="IPR025371">
    <property type="entry name" value="BT_3044-like_C"/>
</dbReference>
<proteinExistence type="predicted"/>
<protein>
    <submittedName>
        <fullName evidence="1">Uncharacterized protein</fullName>
    </submittedName>
</protein>
<dbReference type="KEGG" id="bcae:A4V03_17515"/>
<dbReference type="Gene3D" id="2.40.128.440">
    <property type="entry name" value="Uncharacterised protein PF14274, DUF4361"/>
    <property type="match status" value="1"/>
</dbReference>
<dbReference type="AlphaFoldDB" id="A0A1C7H5K1"/>
<dbReference type="Pfam" id="PF16343">
    <property type="entry name" value="DUF4973"/>
    <property type="match status" value="1"/>
</dbReference>
<dbReference type="Proteomes" id="UP000092631">
    <property type="component" value="Chromosome"/>
</dbReference>
<evidence type="ECO:0000313" key="2">
    <source>
        <dbReference type="Proteomes" id="UP000092631"/>
    </source>
</evidence>